<evidence type="ECO:0000313" key="3">
    <source>
        <dbReference type="EMBL" id="KDR78831.1"/>
    </source>
</evidence>
<gene>
    <name evidence="3" type="ORF">GALMADRAFT_1272901</name>
</gene>
<protein>
    <submittedName>
        <fullName evidence="3">Uncharacterized protein</fullName>
    </submittedName>
</protein>
<feature type="region of interest" description="Disordered" evidence="1">
    <location>
        <begin position="326"/>
        <end position="364"/>
    </location>
</feature>
<keyword evidence="2" id="KW-0472">Membrane</keyword>
<feature type="transmembrane region" description="Helical" evidence="2">
    <location>
        <begin position="201"/>
        <end position="221"/>
    </location>
</feature>
<feature type="transmembrane region" description="Helical" evidence="2">
    <location>
        <begin position="104"/>
        <end position="123"/>
    </location>
</feature>
<accession>A0A067T6S0</accession>
<dbReference type="STRING" id="685588.A0A067T6S0"/>
<feature type="transmembrane region" description="Helical" evidence="2">
    <location>
        <begin position="253"/>
        <end position="273"/>
    </location>
</feature>
<dbReference type="OrthoDB" id="3021074at2759"/>
<sequence length="442" mass="47857">MDPASTQEPIKSIVQVTGRHTGPFPTFMATTAVICGYSVSGGYGPISRFLYYILLIVSLVFHNTEWLVSGTLGASMIFSSIAAVHAVALASARGRETVDLDIIPVYSITGVGMLIGVPLLVWSKTLREAQTSTRMLIFSWIGLMFVGAMASRASMAKLPEPFVCDDESIPGCPLTCNITLPMRQGQPIMVVPFHSSEFLDMWSILYSWLACNFTFMGLVFAHGRKHPIAQARAALRARGWSTRLRRKNAGRTANCAVCTPPLSIGVSIAHLILMESILLGPRGVPLGENMTAIGQWGPLVGASLALFASVIQWKFSDGDLRSLTGDVEVGDNSGPSSMSRAQAPITALASSRSESDSPSASTVKPYDVSSYFEEGRCWGPVANGMVMNHGGVKWVVRDGYLRYFESTNNTVESEEEPTMETSTLYAGTVVDTKMKTDENRNE</sequence>
<evidence type="ECO:0000313" key="4">
    <source>
        <dbReference type="Proteomes" id="UP000027222"/>
    </source>
</evidence>
<dbReference type="HOGENOM" id="CLU_619704_0_0_1"/>
<feature type="compositionally biased region" description="Low complexity" evidence="1">
    <location>
        <begin position="347"/>
        <end position="361"/>
    </location>
</feature>
<keyword evidence="2" id="KW-1133">Transmembrane helix</keyword>
<feature type="transmembrane region" description="Helical" evidence="2">
    <location>
        <begin position="75"/>
        <end position="92"/>
    </location>
</feature>
<evidence type="ECO:0000256" key="1">
    <source>
        <dbReference type="SAM" id="MobiDB-lite"/>
    </source>
</evidence>
<organism evidence="3 4">
    <name type="scientific">Galerina marginata (strain CBS 339.88)</name>
    <dbReference type="NCBI Taxonomy" id="685588"/>
    <lineage>
        <taxon>Eukaryota</taxon>
        <taxon>Fungi</taxon>
        <taxon>Dikarya</taxon>
        <taxon>Basidiomycota</taxon>
        <taxon>Agaricomycotina</taxon>
        <taxon>Agaricomycetes</taxon>
        <taxon>Agaricomycetidae</taxon>
        <taxon>Agaricales</taxon>
        <taxon>Agaricineae</taxon>
        <taxon>Strophariaceae</taxon>
        <taxon>Galerina</taxon>
    </lineage>
</organism>
<keyword evidence="2" id="KW-0812">Transmembrane</keyword>
<dbReference type="AlphaFoldDB" id="A0A067T6S0"/>
<proteinExistence type="predicted"/>
<feature type="transmembrane region" description="Helical" evidence="2">
    <location>
        <begin position="293"/>
        <end position="313"/>
    </location>
</feature>
<evidence type="ECO:0000256" key="2">
    <source>
        <dbReference type="SAM" id="Phobius"/>
    </source>
</evidence>
<keyword evidence="4" id="KW-1185">Reference proteome</keyword>
<reference evidence="4" key="1">
    <citation type="journal article" date="2014" name="Proc. Natl. Acad. Sci. U.S.A.">
        <title>Extensive sampling of basidiomycete genomes demonstrates inadequacy of the white-rot/brown-rot paradigm for wood decay fungi.</title>
        <authorList>
            <person name="Riley R."/>
            <person name="Salamov A.A."/>
            <person name="Brown D.W."/>
            <person name="Nagy L.G."/>
            <person name="Floudas D."/>
            <person name="Held B.W."/>
            <person name="Levasseur A."/>
            <person name="Lombard V."/>
            <person name="Morin E."/>
            <person name="Otillar R."/>
            <person name="Lindquist E.A."/>
            <person name="Sun H."/>
            <person name="LaButti K.M."/>
            <person name="Schmutz J."/>
            <person name="Jabbour D."/>
            <person name="Luo H."/>
            <person name="Baker S.E."/>
            <person name="Pisabarro A.G."/>
            <person name="Walton J.D."/>
            <person name="Blanchette R.A."/>
            <person name="Henrissat B."/>
            <person name="Martin F."/>
            <person name="Cullen D."/>
            <person name="Hibbett D.S."/>
            <person name="Grigoriev I.V."/>
        </authorList>
    </citation>
    <scope>NUCLEOTIDE SEQUENCE [LARGE SCALE GENOMIC DNA]</scope>
    <source>
        <strain evidence="4">CBS 339.88</strain>
    </source>
</reference>
<dbReference type="Proteomes" id="UP000027222">
    <property type="component" value="Unassembled WGS sequence"/>
</dbReference>
<name>A0A067T6S0_GALM3</name>
<feature type="transmembrane region" description="Helical" evidence="2">
    <location>
        <begin position="135"/>
        <end position="153"/>
    </location>
</feature>
<feature type="transmembrane region" description="Helical" evidence="2">
    <location>
        <begin position="49"/>
        <end position="68"/>
    </location>
</feature>
<dbReference type="EMBL" id="KL142374">
    <property type="protein sequence ID" value="KDR78831.1"/>
    <property type="molecule type" value="Genomic_DNA"/>
</dbReference>